<dbReference type="OrthoDB" id="8249012at2759"/>
<dbReference type="PANTHER" id="PTHR21521:SF0">
    <property type="entry name" value="AMUN, ISOFORM A"/>
    <property type="match status" value="1"/>
</dbReference>
<sequence>MSSLHINSISLELFKRTLARYAIIAPSTLADLDTLRYETIPAKLAKSKKDTHLPKADVEKLVEWKLKHGTFRPTLMNLVKSNAPDAIEETTRLGFLDNDPMRSLKVLASLRGIGPATASLLLSVRSPDSAPFFSDELFRWTHWDAPGKSGWERKIKYSVTEYKEILASVERLRKRLGVKAVDAEKVAYVLGRESVDVDGEIEGKGGAGEALEENLKKNGEREKGVEDVQEESRKRVQEALEEIRKEKANNKESGKRQEDAVVDSEQQADKAAKKQGTKRKAKEGTVPAEGARRSTRKKT</sequence>
<name>A0A6A5RF06_9PLEO</name>
<dbReference type="Proteomes" id="UP000800082">
    <property type="component" value="Unassembled WGS sequence"/>
</dbReference>
<reference evidence="2" key="1">
    <citation type="journal article" date="2020" name="Stud. Mycol.">
        <title>101 Dothideomycetes genomes: a test case for predicting lifestyles and emergence of pathogens.</title>
        <authorList>
            <person name="Haridas S."/>
            <person name="Albert R."/>
            <person name="Binder M."/>
            <person name="Bloem J."/>
            <person name="Labutti K."/>
            <person name="Salamov A."/>
            <person name="Andreopoulos B."/>
            <person name="Baker S."/>
            <person name="Barry K."/>
            <person name="Bills G."/>
            <person name="Bluhm B."/>
            <person name="Cannon C."/>
            <person name="Castanera R."/>
            <person name="Culley D."/>
            <person name="Daum C."/>
            <person name="Ezra D."/>
            <person name="Gonzalez J."/>
            <person name="Henrissat B."/>
            <person name="Kuo A."/>
            <person name="Liang C."/>
            <person name="Lipzen A."/>
            <person name="Lutzoni F."/>
            <person name="Magnuson J."/>
            <person name="Mondo S."/>
            <person name="Nolan M."/>
            <person name="Ohm R."/>
            <person name="Pangilinan J."/>
            <person name="Park H.-J."/>
            <person name="Ramirez L."/>
            <person name="Alfaro M."/>
            <person name="Sun H."/>
            <person name="Tritt A."/>
            <person name="Yoshinaga Y."/>
            <person name="Zwiers L.-H."/>
            <person name="Turgeon B."/>
            <person name="Goodwin S."/>
            <person name="Spatafora J."/>
            <person name="Crous P."/>
            <person name="Grigoriev I."/>
        </authorList>
    </citation>
    <scope>NUCLEOTIDE SEQUENCE</scope>
    <source>
        <strain evidence="2">CBS 183.55</strain>
    </source>
</reference>
<evidence type="ECO:0000256" key="1">
    <source>
        <dbReference type="SAM" id="MobiDB-lite"/>
    </source>
</evidence>
<feature type="region of interest" description="Disordered" evidence="1">
    <location>
        <begin position="199"/>
        <end position="299"/>
    </location>
</feature>
<gene>
    <name evidence="2" type="ORF">M421DRAFT_423068</name>
</gene>
<proteinExistence type="predicted"/>
<dbReference type="EMBL" id="ML978979">
    <property type="protein sequence ID" value="KAF1926063.1"/>
    <property type="molecule type" value="Genomic_DNA"/>
</dbReference>
<keyword evidence="3" id="KW-1185">Reference proteome</keyword>
<organism evidence="2 3">
    <name type="scientific">Didymella exigua CBS 183.55</name>
    <dbReference type="NCBI Taxonomy" id="1150837"/>
    <lineage>
        <taxon>Eukaryota</taxon>
        <taxon>Fungi</taxon>
        <taxon>Dikarya</taxon>
        <taxon>Ascomycota</taxon>
        <taxon>Pezizomycotina</taxon>
        <taxon>Dothideomycetes</taxon>
        <taxon>Pleosporomycetidae</taxon>
        <taxon>Pleosporales</taxon>
        <taxon>Pleosporineae</taxon>
        <taxon>Didymellaceae</taxon>
        <taxon>Didymella</taxon>
    </lineage>
</organism>
<accession>A0A6A5RF06</accession>
<protein>
    <submittedName>
        <fullName evidence="2">Uncharacterized protein</fullName>
    </submittedName>
</protein>
<dbReference type="RefSeq" id="XP_033446315.1">
    <property type="nucleotide sequence ID" value="XM_033593351.1"/>
</dbReference>
<dbReference type="AlphaFoldDB" id="A0A6A5RF06"/>
<dbReference type="GeneID" id="54351019"/>
<evidence type="ECO:0000313" key="3">
    <source>
        <dbReference type="Proteomes" id="UP000800082"/>
    </source>
</evidence>
<dbReference type="PANTHER" id="PTHR21521">
    <property type="entry name" value="AMUN, ISOFORM A"/>
    <property type="match status" value="1"/>
</dbReference>
<feature type="compositionally biased region" description="Basic and acidic residues" evidence="1">
    <location>
        <begin position="213"/>
        <end position="259"/>
    </location>
</feature>
<evidence type="ECO:0000313" key="2">
    <source>
        <dbReference type="EMBL" id="KAF1926063.1"/>
    </source>
</evidence>